<dbReference type="SUPFAM" id="SSF47240">
    <property type="entry name" value="Ferritin-like"/>
    <property type="match status" value="1"/>
</dbReference>
<gene>
    <name evidence="7" type="primary">LOC103123648</name>
</gene>
<reference evidence="6" key="1">
    <citation type="submission" date="2025-05" db="UniProtKB">
        <authorList>
            <consortium name="RefSeq"/>
        </authorList>
    </citation>
    <scope>NUCLEOTIDE SEQUENCE [LARGE SCALE GENOMIC DNA]</scope>
</reference>
<sequence>MFFGIWKKIEDVKSLQFQAFHTYSSLGLKLLEDADALEEAGLFFCELSEEKLEGYFYLIELQKCCSLCFFNEPSEPDLDQPSWKGLQEAMEFALELEKRLKLAVRILCHKAFMCGYSEVCDLLMNHLMEKEEEVVEQIQAHMDTVQPGNPAGAGSALLMLPAAQG</sequence>
<keyword evidence="5" id="KW-0479">Metal-binding</keyword>
<dbReference type="InterPro" id="IPR001519">
    <property type="entry name" value="Ferritin"/>
</dbReference>
<organism evidence="6 7">
    <name type="scientific">Erinaceus europaeus</name>
    <name type="common">Western European hedgehog</name>
    <dbReference type="NCBI Taxonomy" id="9365"/>
    <lineage>
        <taxon>Eukaryota</taxon>
        <taxon>Metazoa</taxon>
        <taxon>Chordata</taxon>
        <taxon>Craniata</taxon>
        <taxon>Vertebrata</taxon>
        <taxon>Euteleostomi</taxon>
        <taxon>Mammalia</taxon>
        <taxon>Eutheria</taxon>
        <taxon>Laurasiatheria</taxon>
        <taxon>Eulipotyphla</taxon>
        <taxon>Erinaceidae</taxon>
        <taxon>Erinaceinae</taxon>
        <taxon>Erinaceus</taxon>
    </lineage>
</organism>
<evidence type="ECO:0000313" key="7">
    <source>
        <dbReference type="RefSeq" id="XP_007534369.2"/>
    </source>
</evidence>
<dbReference type="Proteomes" id="UP001652624">
    <property type="component" value="Chromosome 2"/>
</dbReference>
<dbReference type="AlphaFoldDB" id="A0A1S3AFX6"/>
<keyword evidence="5" id="KW-0408">Iron</keyword>
<proteinExistence type="predicted"/>
<dbReference type="eggNOG" id="KOG2332">
    <property type="taxonomic scope" value="Eukaryota"/>
</dbReference>
<dbReference type="InterPro" id="IPR012347">
    <property type="entry name" value="Ferritin-like"/>
</dbReference>
<dbReference type="GO" id="GO:0008198">
    <property type="term" value="F:ferrous iron binding"/>
    <property type="evidence" value="ECO:0007669"/>
    <property type="project" value="TreeGrafter"/>
</dbReference>
<dbReference type="PANTHER" id="PTHR11431">
    <property type="entry name" value="FERRITIN"/>
    <property type="match status" value="1"/>
</dbReference>
<evidence type="ECO:0000256" key="5">
    <source>
        <dbReference type="PIRSR" id="PIRSR601519-1"/>
    </source>
</evidence>
<keyword evidence="6" id="KW-1185">Reference proteome</keyword>
<dbReference type="InParanoid" id="A0A1S3AFX6"/>
<dbReference type="PANTHER" id="PTHR11431:SF47">
    <property type="entry name" value="FERRITIN LIGHT CHAIN"/>
    <property type="match status" value="1"/>
</dbReference>
<evidence type="ECO:0000256" key="4">
    <source>
        <dbReference type="ARBA" id="ARBA00047045"/>
    </source>
</evidence>
<name>A0A1S3AFX6_ERIEU</name>
<dbReference type="GO" id="GO:0044754">
    <property type="term" value="C:autolysosome"/>
    <property type="evidence" value="ECO:0007669"/>
    <property type="project" value="UniProtKB-SubCell"/>
</dbReference>
<dbReference type="GO" id="GO:0008199">
    <property type="term" value="F:ferric iron binding"/>
    <property type="evidence" value="ECO:0007669"/>
    <property type="project" value="InterPro"/>
</dbReference>
<dbReference type="InterPro" id="IPR009078">
    <property type="entry name" value="Ferritin-like_SF"/>
</dbReference>
<evidence type="ECO:0000256" key="1">
    <source>
        <dbReference type="ARBA" id="ARBA00040044"/>
    </source>
</evidence>
<accession>A0A1S3AFX6</accession>
<evidence type="ECO:0000313" key="6">
    <source>
        <dbReference type="Proteomes" id="UP001652624"/>
    </source>
</evidence>
<comment type="subunit">
    <text evidence="4">Oligomer of 24 subunits. There are two types of subunits: L (light) chain and H (heavy) chain. The major chain can be light or heavy, depending on the species and tissue type. The functional molecule forms a roughly spherical shell with a diameter of 12 nm and contains a central cavity into which the insoluble mineral iron core is deposited. Interacts with NCOA4.</text>
</comment>
<dbReference type="GeneID" id="103123648"/>
<comment type="function">
    <text evidence="3">Stores iron in a soluble, non-toxic, readily available form. Important for iron homeostasis. Iron is taken up in the ferrous form and deposited as ferric hydroxides after oxidation. Also plays a role in delivery of iron to cells. Mediates iron uptake in capsule cells of the developing kidney. Delivery to lysosomes by the cargo receptor NCOA4 for autophagic degradation and release or iron.</text>
</comment>
<dbReference type="GO" id="GO:0006826">
    <property type="term" value="P:iron ion transport"/>
    <property type="evidence" value="ECO:0007669"/>
    <property type="project" value="InterPro"/>
</dbReference>
<dbReference type="RefSeq" id="XP_007534369.2">
    <property type="nucleotide sequence ID" value="XM_007534307.2"/>
</dbReference>
<comment type="subcellular location">
    <subcellularLocation>
        <location evidence="2">Autolysosome</location>
    </subcellularLocation>
</comment>
<feature type="binding site" evidence="5">
    <location>
        <position position="97"/>
    </location>
    <ligand>
        <name>Fe cation</name>
        <dbReference type="ChEBI" id="CHEBI:24875"/>
        <label>1</label>
    </ligand>
</feature>
<protein>
    <recommendedName>
        <fullName evidence="1">Ferritin light chain</fullName>
    </recommendedName>
</protein>
<evidence type="ECO:0000256" key="2">
    <source>
        <dbReference type="ARBA" id="ARBA00044942"/>
    </source>
</evidence>
<reference evidence="7" key="2">
    <citation type="submission" date="2025-08" db="UniProtKB">
        <authorList>
            <consortium name="RefSeq"/>
        </authorList>
    </citation>
    <scope>IDENTIFICATION</scope>
</reference>
<dbReference type="Gene3D" id="1.20.1260.10">
    <property type="match status" value="1"/>
</dbReference>
<evidence type="ECO:0000256" key="3">
    <source>
        <dbReference type="ARBA" id="ARBA00045578"/>
    </source>
</evidence>
<dbReference type="GO" id="GO:0006879">
    <property type="term" value="P:intracellular iron ion homeostasis"/>
    <property type="evidence" value="ECO:0007669"/>
    <property type="project" value="InterPro"/>
</dbReference>